<keyword evidence="3" id="KW-1185">Reference proteome</keyword>
<keyword evidence="1" id="KW-1133">Transmembrane helix</keyword>
<accession>A8MGX7</accession>
<gene>
    <name evidence="2" type="ordered locus">Clos_1125</name>
</gene>
<evidence type="ECO:0000256" key="1">
    <source>
        <dbReference type="SAM" id="Phobius"/>
    </source>
</evidence>
<dbReference type="KEGG" id="aoe:Clos_1125"/>
<protein>
    <submittedName>
        <fullName evidence="2">Uncharacterized protein</fullName>
    </submittedName>
</protein>
<keyword evidence="1" id="KW-0812">Transmembrane</keyword>
<name>A8MGX7_ALKOO</name>
<reference evidence="3" key="1">
    <citation type="submission" date="2007-10" db="EMBL/GenBank/DDBJ databases">
        <title>Complete genome of Alkaliphilus oremlandii OhILAs.</title>
        <authorList>
            <person name="Copeland A."/>
            <person name="Lucas S."/>
            <person name="Lapidus A."/>
            <person name="Barry K."/>
            <person name="Detter J.C."/>
            <person name="Glavina del Rio T."/>
            <person name="Hammon N."/>
            <person name="Israni S."/>
            <person name="Dalin E."/>
            <person name="Tice H."/>
            <person name="Pitluck S."/>
            <person name="Chain P."/>
            <person name="Malfatti S."/>
            <person name="Shin M."/>
            <person name="Vergez L."/>
            <person name="Schmutz J."/>
            <person name="Larimer F."/>
            <person name="Land M."/>
            <person name="Hauser L."/>
            <person name="Kyrpides N."/>
            <person name="Mikhailova N."/>
            <person name="Stolz J.F."/>
            <person name="Dawson A."/>
            <person name="Fisher E."/>
            <person name="Crable B."/>
            <person name="Perera E."/>
            <person name="Lisak J."/>
            <person name="Ranganathan M."/>
            <person name="Basu P."/>
            <person name="Richardson P."/>
        </authorList>
    </citation>
    <scope>NUCLEOTIDE SEQUENCE [LARGE SCALE GENOMIC DNA]</scope>
    <source>
        <strain evidence="3">OhILAs</strain>
    </source>
</reference>
<dbReference type="Proteomes" id="UP000000269">
    <property type="component" value="Chromosome"/>
</dbReference>
<dbReference type="AlphaFoldDB" id="A8MGX7"/>
<dbReference type="HOGENOM" id="CLU_2152994_0_0_9"/>
<keyword evidence="1" id="KW-0472">Membrane</keyword>
<evidence type="ECO:0000313" key="3">
    <source>
        <dbReference type="Proteomes" id="UP000000269"/>
    </source>
</evidence>
<sequence>MLVTQEDLLLFIYIYVFSFLGAFSKDMLDTFLEKIPKVLIFKVLTSSLAVTILLYGASEYLLNKISYKPFTAICYIFGIISFELMVRYSNIKNIKTFINYMYRIKKDIDKG</sequence>
<feature type="transmembrane region" description="Helical" evidence="1">
    <location>
        <begin position="12"/>
        <end position="32"/>
    </location>
</feature>
<feature type="transmembrane region" description="Helical" evidence="1">
    <location>
        <begin position="69"/>
        <end position="86"/>
    </location>
</feature>
<proteinExistence type="predicted"/>
<evidence type="ECO:0000313" key="2">
    <source>
        <dbReference type="EMBL" id="ABW18671.1"/>
    </source>
</evidence>
<dbReference type="EMBL" id="CP000853">
    <property type="protein sequence ID" value="ABW18671.1"/>
    <property type="molecule type" value="Genomic_DNA"/>
</dbReference>
<dbReference type="STRING" id="350688.Clos_1125"/>
<dbReference type="OrthoDB" id="1954812at2"/>
<organism evidence="2 3">
    <name type="scientific">Alkaliphilus oremlandii (strain OhILAs)</name>
    <name type="common">Clostridium oremlandii (strain OhILAs)</name>
    <dbReference type="NCBI Taxonomy" id="350688"/>
    <lineage>
        <taxon>Bacteria</taxon>
        <taxon>Bacillati</taxon>
        <taxon>Bacillota</taxon>
        <taxon>Clostridia</taxon>
        <taxon>Peptostreptococcales</taxon>
        <taxon>Natronincolaceae</taxon>
        <taxon>Alkaliphilus</taxon>
    </lineage>
</organism>
<dbReference type="RefSeq" id="WP_012158983.1">
    <property type="nucleotide sequence ID" value="NC_009922.1"/>
</dbReference>